<evidence type="ECO:0000313" key="1">
    <source>
        <dbReference type="EMBL" id="GAG64114.1"/>
    </source>
</evidence>
<dbReference type="AlphaFoldDB" id="X0Z4W8"/>
<name>X0Z4W8_9ZZZZ</name>
<dbReference type="EMBL" id="BART01003953">
    <property type="protein sequence ID" value="GAG64114.1"/>
    <property type="molecule type" value="Genomic_DNA"/>
</dbReference>
<sequence length="53" mass="6062">MCQDVCEYAIYAGMHFVTESRNIIQSLMAKNKNNFEAPPCKFITLECCNIAKE</sequence>
<organism evidence="1">
    <name type="scientific">marine sediment metagenome</name>
    <dbReference type="NCBI Taxonomy" id="412755"/>
    <lineage>
        <taxon>unclassified sequences</taxon>
        <taxon>metagenomes</taxon>
        <taxon>ecological metagenomes</taxon>
    </lineage>
</organism>
<comment type="caution">
    <text evidence="1">The sequence shown here is derived from an EMBL/GenBank/DDBJ whole genome shotgun (WGS) entry which is preliminary data.</text>
</comment>
<accession>X0Z4W8</accession>
<gene>
    <name evidence="1" type="ORF">S01H4_10372</name>
</gene>
<reference evidence="1" key="1">
    <citation type="journal article" date="2014" name="Front. Microbiol.">
        <title>High frequency of phylogenetically diverse reductive dehalogenase-homologous genes in deep subseafloor sedimentary metagenomes.</title>
        <authorList>
            <person name="Kawai M."/>
            <person name="Futagami T."/>
            <person name="Toyoda A."/>
            <person name="Takaki Y."/>
            <person name="Nishi S."/>
            <person name="Hori S."/>
            <person name="Arai W."/>
            <person name="Tsubouchi T."/>
            <person name="Morono Y."/>
            <person name="Uchiyama I."/>
            <person name="Ito T."/>
            <person name="Fujiyama A."/>
            <person name="Inagaki F."/>
            <person name="Takami H."/>
        </authorList>
    </citation>
    <scope>NUCLEOTIDE SEQUENCE</scope>
    <source>
        <strain evidence="1">Expedition CK06-06</strain>
    </source>
</reference>
<protein>
    <submittedName>
        <fullName evidence="1">Uncharacterized protein</fullName>
    </submittedName>
</protein>
<proteinExistence type="predicted"/>